<keyword evidence="2" id="KW-1185">Reference proteome</keyword>
<protein>
    <submittedName>
        <fullName evidence="1">Uncharacterized protein</fullName>
    </submittedName>
</protein>
<evidence type="ECO:0000313" key="2">
    <source>
        <dbReference type="Proteomes" id="UP001219525"/>
    </source>
</evidence>
<gene>
    <name evidence="1" type="ORF">GGX14DRAFT_578736</name>
</gene>
<sequence length="99" mass="10971">MVRLLRFGLAARERCAPAVRYAPAGSHSRRWVPRRAPRRVRRAPPLLAAAGLHPASWAQLSVAARPIGPRLLAVTNCRRCPCRPIAAMQPSLTKWEVGF</sequence>
<reference evidence="1" key="1">
    <citation type="submission" date="2023-03" db="EMBL/GenBank/DDBJ databases">
        <title>Massive genome expansion in bonnet fungi (Mycena s.s.) driven by repeated elements and novel gene families across ecological guilds.</title>
        <authorList>
            <consortium name="Lawrence Berkeley National Laboratory"/>
            <person name="Harder C.B."/>
            <person name="Miyauchi S."/>
            <person name="Viragh M."/>
            <person name="Kuo A."/>
            <person name="Thoen E."/>
            <person name="Andreopoulos B."/>
            <person name="Lu D."/>
            <person name="Skrede I."/>
            <person name="Drula E."/>
            <person name="Henrissat B."/>
            <person name="Morin E."/>
            <person name="Kohler A."/>
            <person name="Barry K."/>
            <person name="LaButti K."/>
            <person name="Morin E."/>
            <person name="Salamov A."/>
            <person name="Lipzen A."/>
            <person name="Mereny Z."/>
            <person name="Hegedus B."/>
            <person name="Baldrian P."/>
            <person name="Stursova M."/>
            <person name="Weitz H."/>
            <person name="Taylor A."/>
            <person name="Grigoriev I.V."/>
            <person name="Nagy L.G."/>
            <person name="Martin F."/>
            <person name="Kauserud H."/>
        </authorList>
    </citation>
    <scope>NUCLEOTIDE SEQUENCE</scope>
    <source>
        <strain evidence="1">9144</strain>
    </source>
</reference>
<dbReference type="Proteomes" id="UP001219525">
    <property type="component" value="Unassembled WGS sequence"/>
</dbReference>
<evidence type="ECO:0000313" key="1">
    <source>
        <dbReference type="EMBL" id="KAJ7191712.1"/>
    </source>
</evidence>
<organism evidence="1 2">
    <name type="scientific">Mycena pura</name>
    <dbReference type="NCBI Taxonomy" id="153505"/>
    <lineage>
        <taxon>Eukaryota</taxon>
        <taxon>Fungi</taxon>
        <taxon>Dikarya</taxon>
        <taxon>Basidiomycota</taxon>
        <taxon>Agaricomycotina</taxon>
        <taxon>Agaricomycetes</taxon>
        <taxon>Agaricomycetidae</taxon>
        <taxon>Agaricales</taxon>
        <taxon>Marasmiineae</taxon>
        <taxon>Mycenaceae</taxon>
        <taxon>Mycena</taxon>
    </lineage>
</organism>
<name>A0AAD6XXK8_9AGAR</name>
<dbReference type="AlphaFoldDB" id="A0AAD6XXK8"/>
<proteinExistence type="predicted"/>
<accession>A0AAD6XXK8</accession>
<dbReference type="EMBL" id="JARJCW010000129">
    <property type="protein sequence ID" value="KAJ7191712.1"/>
    <property type="molecule type" value="Genomic_DNA"/>
</dbReference>
<comment type="caution">
    <text evidence="1">The sequence shown here is derived from an EMBL/GenBank/DDBJ whole genome shotgun (WGS) entry which is preliminary data.</text>
</comment>